<evidence type="ECO:0000259" key="6">
    <source>
        <dbReference type="Pfam" id="PF02721"/>
    </source>
</evidence>
<feature type="domain" description="Replication protein A 70 kDa DNA-binding subunit B/D first OB fold" evidence="6">
    <location>
        <begin position="6"/>
        <end position="107"/>
    </location>
</feature>
<dbReference type="GO" id="GO:0008270">
    <property type="term" value="F:zinc ion binding"/>
    <property type="evidence" value="ECO:0007669"/>
    <property type="project" value="UniProtKB-KW"/>
</dbReference>
<keyword evidence="5" id="KW-0238">DNA-binding</keyword>
<evidence type="ECO:0008006" key="10">
    <source>
        <dbReference type="Google" id="ProtNLM"/>
    </source>
</evidence>
<dbReference type="InterPro" id="IPR047192">
    <property type="entry name" value="Euk_RPA1_DBD_C"/>
</dbReference>
<comment type="similarity">
    <text evidence="1">Belongs to the replication factor A protein 1 family.</text>
</comment>
<reference evidence="8" key="1">
    <citation type="submission" date="2020-05" db="EMBL/GenBank/DDBJ databases">
        <title>WGS assembly of Panicum virgatum.</title>
        <authorList>
            <person name="Lovell J.T."/>
            <person name="Jenkins J."/>
            <person name="Shu S."/>
            <person name="Juenger T.E."/>
            <person name="Schmutz J."/>
        </authorList>
    </citation>
    <scope>NUCLEOTIDE SEQUENCE</scope>
    <source>
        <strain evidence="8">AP13</strain>
    </source>
</reference>
<comment type="caution">
    <text evidence="8">The sequence shown here is derived from an EMBL/GenBank/DDBJ whole genome shotgun (WGS) entry which is preliminary data.</text>
</comment>
<dbReference type="InterPro" id="IPR012340">
    <property type="entry name" value="NA-bd_OB-fold"/>
</dbReference>
<dbReference type="Pfam" id="PF08646">
    <property type="entry name" value="Rep_fac-A_C"/>
    <property type="match status" value="1"/>
</dbReference>
<evidence type="ECO:0000313" key="9">
    <source>
        <dbReference type="Proteomes" id="UP000823388"/>
    </source>
</evidence>
<name>A0A8T0NX95_PANVG</name>
<evidence type="ECO:0000259" key="7">
    <source>
        <dbReference type="Pfam" id="PF08646"/>
    </source>
</evidence>
<dbReference type="CDD" id="cd04481">
    <property type="entry name" value="RPA1_DBD_B_like"/>
    <property type="match status" value="1"/>
</dbReference>
<evidence type="ECO:0000313" key="8">
    <source>
        <dbReference type="EMBL" id="KAG2554571.1"/>
    </source>
</evidence>
<dbReference type="CDD" id="cd04480">
    <property type="entry name" value="RPA1_DBD_A_like"/>
    <property type="match status" value="1"/>
</dbReference>
<gene>
    <name evidence="8" type="ORF">PVAP13_9KG601901</name>
</gene>
<feature type="domain" description="Replication factor A C-terminal" evidence="7">
    <location>
        <begin position="293"/>
        <end position="375"/>
    </location>
</feature>
<dbReference type="AlphaFoldDB" id="A0A8T0NX95"/>
<dbReference type="InterPro" id="IPR013955">
    <property type="entry name" value="Rep_factor-A_C"/>
</dbReference>
<dbReference type="Proteomes" id="UP000823388">
    <property type="component" value="Chromosome 9K"/>
</dbReference>
<dbReference type="GO" id="GO:0003677">
    <property type="term" value="F:DNA binding"/>
    <property type="evidence" value="ECO:0007669"/>
    <property type="project" value="UniProtKB-KW"/>
</dbReference>
<evidence type="ECO:0000256" key="1">
    <source>
        <dbReference type="ARBA" id="ARBA00005690"/>
    </source>
</evidence>
<dbReference type="InterPro" id="IPR003871">
    <property type="entry name" value="RFA1B/D_OB_1st"/>
</dbReference>
<evidence type="ECO:0000256" key="4">
    <source>
        <dbReference type="ARBA" id="ARBA00022833"/>
    </source>
</evidence>
<keyword evidence="4" id="KW-0862">Zinc</keyword>
<keyword evidence="2" id="KW-0479">Metal-binding</keyword>
<dbReference type="EMBL" id="CM029053">
    <property type="protein sequence ID" value="KAG2554571.1"/>
    <property type="molecule type" value="Genomic_DNA"/>
</dbReference>
<sequence length="387" mass="44571">MQGKITPLSELHPVNTLYNVHVRVSRTWEYRGKSENNPLIHFDMVVIDQMGYAVYCEVPPQVLDKLKQYLQEGKILYICNACVERAKPGFRVVDTPYILKLIMRTQIFEGNSNDTTFPKYVFSLTPIEMLPQYARRTDRFLDVIGKITAISNAAVARNTSGDLMMRRLITLQDEKGNTVDLSLSGQRALEFDADIGQNHHVIAIFVGTLMKIYREDYKFLSGTSACRWYINENDIPAMRTFQRGLPSQVTPIKKLELLSEDYMEQGVEEKTLFDLKQIDPLADKNKRFQCTVTLISTAEKEQWCYRACRVCNSRMVPCDDGYECTKIDGCSCKQYDWKYKVCFIGADDTYNLQFMFFEKKGVELIGKSAETLRKQYDPSSIPPEISQ</sequence>
<proteinExistence type="inferred from homology"/>
<dbReference type="Gene3D" id="2.40.50.140">
    <property type="entry name" value="Nucleic acid-binding proteins"/>
    <property type="match status" value="3"/>
</dbReference>
<evidence type="ECO:0000256" key="2">
    <source>
        <dbReference type="ARBA" id="ARBA00022723"/>
    </source>
</evidence>
<dbReference type="PANTHER" id="PTHR47165:SF4">
    <property type="entry name" value="OS03G0429900 PROTEIN"/>
    <property type="match status" value="1"/>
</dbReference>
<evidence type="ECO:0000256" key="5">
    <source>
        <dbReference type="ARBA" id="ARBA00023125"/>
    </source>
</evidence>
<evidence type="ECO:0000256" key="3">
    <source>
        <dbReference type="ARBA" id="ARBA00022771"/>
    </source>
</evidence>
<dbReference type="CDD" id="cd04476">
    <property type="entry name" value="RPA1_DBD_C"/>
    <property type="match status" value="1"/>
</dbReference>
<organism evidence="8 9">
    <name type="scientific">Panicum virgatum</name>
    <name type="common">Blackwell switchgrass</name>
    <dbReference type="NCBI Taxonomy" id="38727"/>
    <lineage>
        <taxon>Eukaryota</taxon>
        <taxon>Viridiplantae</taxon>
        <taxon>Streptophyta</taxon>
        <taxon>Embryophyta</taxon>
        <taxon>Tracheophyta</taxon>
        <taxon>Spermatophyta</taxon>
        <taxon>Magnoliopsida</taxon>
        <taxon>Liliopsida</taxon>
        <taxon>Poales</taxon>
        <taxon>Poaceae</taxon>
        <taxon>PACMAD clade</taxon>
        <taxon>Panicoideae</taxon>
        <taxon>Panicodae</taxon>
        <taxon>Paniceae</taxon>
        <taxon>Panicinae</taxon>
        <taxon>Panicum</taxon>
        <taxon>Panicum sect. Hiantes</taxon>
    </lineage>
</organism>
<keyword evidence="9" id="KW-1185">Reference proteome</keyword>
<keyword evidence="3" id="KW-0863">Zinc-finger</keyword>
<accession>A0A8T0NX95</accession>
<dbReference type="SUPFAM" id="SSF50249">
    <property type="entry name" value="Nucleic acid-binding proteins"/>
    <property type="match status" value="3"/>
</dbReference>
<dbReference type="PANTHER" id="PTHR47165">
    <property type="entry name" value="OS03G0429900 PROTEIN"/>
    <property type="match status" value="1"/>
</dbReference>
<dbReference type="Pfam" id="PF02721">
    <property type="entry name" value="DUF223"/>
    <property type="match status" value="1"/>
</dbReference>
<protein>
    <recommendedName>
        <fullName evidence="10">DUF223 domain-containing protein</fullName>
    </recommendedName>
</protein>